<dbReference type="Pfam" id="PF21016">
    <property type="entry name" value="RlmN_N"/>
    <property type="match status" value="1"/>
</dbReference>
<proteinExistence type="inferred from homology"/>
<dbReference type="SFLD" id="SFLDF00275">
    <property type="entry name" value="adenosine_C2_methyltransferase"/>
    <property type="match status" value="1"/>
</dbReference>
<dbReference type="InterPro" id="IPR058240">
    <property type="entry name" value="rSAM_sf"/>
</dbReference>
<gene>
    <name evidence="14" type="primary">rlmN</name>
</gene>
<dbReference type="GO" id="GO:0051539">
    <property type="term" value="F:4 iron, 4 sulfur cluster binding"/>
    <property type="evidence" value="ECO:0007669"/>
    <property type="project" value="UniProtKB-UniRule"/>
</dbReference>
<comment type="catalytic activity">
    <reaction evidence="14">
        <text>adenosine(37) in tRNA + 2 reduced [2Fe-2S]-[ferredoxin] + 2 S-adenosyl-L-methionine = 2-methyladenosine(37) in tRNA + 5'-deoxyadenosine + L-methionine + 2 oxidized [2Fe-2S]-[ferredoxin] + S-adenosyl-L-homocysteine</text>
        <dbReference type="Rhea" id="RHEA:43332"/>
        <dbReference type="Rhea" id="RHEA-COMP:10000"/>
        <dbReference type="Rhea" id="RHEA-COMP:10001"/>
        <dbReference type="Rhea" id="RHEA-COMP:10162"/>
        <dbReference type="Rhea" id="RHEA-COMP:10485"/>
        <dbReference type="ChEBI" id="CHEBI:17319"/>
        <dbReference type="ChEBI" id="CHEBI:33737"/>
        <dbReference type="ChEBI" id="CHEBI:33738"/>
        <dbReference type="ChEBI" id="CHEBI:57844"/>
        <dbReference type="ChEBI" id="CHEBI:57856"/>
        <dbReference type="ChEBI" id="CHEBI:59789"/>
        <dbReference type="ChEBI" id="CHEBI:74411"/>
        <dbReference type="ChEBI" id="CHEBI:74497"/>
        <dbReference type="EC" id="2.1.1.192"/>
    </reaction>
</comment>
<feature type="active site" description="Proton acceptor" evidence="14">
    <location>
        <position position="137"/>
    </location>
</feature>
<evidence type="ECO:0000256" key="14">
    <source>
        <dbReference type="HAMAP-Rule" id="MF_01849"/>
    </source>
</evidence>
<dbReference type="FunFam" id="3.20.20.70:FF:000014">
    <property type="entry name" value="Probable dual-specificity RNA methyltransferase RlmN"/>
    <property type="match status" value="1"/>
</dbReference>
<comment type="caution">
    <text evidence="14">Lacks conserved residue(s) required for the propagation of feature annotation.</text>
</comment>
<dbReference type="InterPro" id="IPR048641">
    <property type="entry name" value="RlmN_N"/>
</dbReference>
<dbReference type="InterPro" id="IPR040072">
    <property type="entry name" value="Methyltransferase_A"/>
</dbReference>
<dbReference type="InterPro" id="IPR013785">
    <property type="entry name" value="Aldolase_TIM"/>
</dbReference>
<sequence length="413" mass="46277">MPGARILSRQNRAVQGQLVARRRSTDIVQLKFTLVAGPVPIIMSNHTRTDIAESERHELEHTLERLGHPRFHARQIFQWVYKRGITDFALMSDLGRDLRAQLAESCVITTPVVERQERSQDGTVKFLLRLADGRHIESVFIPDETPAGPDGSPRAARITFCVSTQVGCAMKCAFCLTGKMGIDRSLTAGEIAGQVRVLARELGFLETRFNIVLMGMGEPLHNYEETMKALRVLADEHGFAMSARRMTLSTVGVLPALERLATEPLMPNLAISLHATTEDQRDLLVPINRKYGLKELLDACRRFPLKRRERITFEYVLLREVNDTPEDARRLVKLLHGIKGKVNLLPLNEAAGIPFERPSDDRVNSFARILADHGIPVSVRKSRGRDIRAACGQLITESDRKAPGARLAMLMDQ</sequence>
<dbReference type="GO" id="GO:0000049">
    <property type="term" value="F:tRNA binding"/>
    <property type="evidence" value="ECO:0007669"/>
    <property type="project" value="UniProtKB-UniRule"/>
</dbReference>
<comment type="cofactor">
    <cofactor evidence="14">
        <name>[4Fe-4S] cluster</name>
        <dbReference type="ChEBI" id="CHEBI:49883"/>
    </cofactor>
    <text evidence="14">Binds 1 [4Fe-4S] cluster. The cluster is coordinated with 3 cysteines and an exchangeable S-adenosyl-L-methionine.</text>
</comment>
<keyword evidence="13 14" id="KW-1015">Disulfide bond</keyword>
<dbReference type="InterPro" id="IPR027492">
    <property type="entry name" value="RNA_MTrfase_RlmN"/>
</dbReference>
<keyword evidence="5 14" id="KW-0698">rRNA processing</keyword>
<feature type="binding site" evidence="14">
    <location>
        <position position="249"/>
    </location>
    <ligand>
        <name>S-adenosyl-L-methionine</name>
        <dbReference type="ChEBI" id="CHEBI:59789"/>
    </ligand>
</feature>
<comment type="function">
    <text evidence="14">Specifically methylates position 2 of adenine 2503 in 23S rRNA and position 2 of adenine 37 in tRNAs.</text>
</comment>
<comment type="subcellular location">
    <subcellularLocation>
        <location evidence="1 14">Cytoplasm</location>
    </subcellularLocation>
</comment>
<dbReference type="GO" id="GO:0046872">
    <property type="term" value="F:metal ion binding"/>
    <property type="evidence" value="ECO:0007669"/>
    <property type="project" value="UniProtKB-KW"/>
</dbReference>
<keyword evidence="9 14" id="KW-0819">tRNA processing</keyword>
<feature type="binding site" evidence="14">
    <location>
        <position position="348"/>
    </location>
    <ligand>
        <name>S-adenosyl-L-methionine</name>
        <dbReference type="ChEBI" id="CHEBI:59789"/>
    </ligand>
</feature>
<dbReference type="PANTHER" id="PTHR30544">
    <property type="entry name" value="23S RRNA METHYLTRANSFERASE"/>
    <property type="match status" value="1"/>
</dbReference>
<comment type="catalytic activity">
    <reaction evidence="14">
        <text>adenosine(2503) in 23S rRNA + 2 reduced [2Fe-2S]-[ferredoxin] + 2 S-adenosyl-L-methionine = 2-methyladenosine(2503) in 23S rRNA + 5'-deoxyadenosine + L-methionine + 2 oxidized [2Fe-2S]-[ferredoxin] + S-adenosyl-L-homocysteine</text>
        <dbReference type="Rhea" id="RHEA:42916"/>
        <dbReference type="Rhea" id="RHEA-COMP:10000"/>
        <dbReference type="Rhea" id="RHEA-COMP:10001"/>
        <dbReference type="Rhea" id="RHEA-COMP:10152"/>
        <dbReference type="Rhea" id="RHEA-COMP:10282"/>
        <dbReference type="ChEBI" id="CHEBI:17319"/>
        <dbReference type="ChEBI" id="CHEBI:33737"/>
        <dbReference type="ChEBI" id="CHEBI:33738"/>
        <dbReference type="ChEBI" id="CHEBI:57844"/>
        <dbReference type="ChEBI" id="CHEBI:57856"/>
        <dbReference type="ChEBI" id="CHEBI:59789"/>
        <dbReference type="ChEBI" id="CHEBI:74411"/>
        <dbReference type="ChEBI" id="CHEBI:74497"/>
        <dbReference type="EC" id="2.1.1.192"/>
    </reaction>
</comment>
<dbReference type="SFLD" id="SFLDS00029">
    <property type="entry name" value="Radical_SAM"/>
    <property type="match status" value="1"/>
</dbReference>
<comment type="miscellaneous">
    <text evidence="14">Reaction proceeds by a ping-pong mechanism involving intermediate methylation of a conserved cysteine residue.</text>
</comment>
<name>Q7X370_9BACT</name>
<dbReference type="GO" id="GO:0019843">
    <property type="term" value="F:rRNA binding"/>
    <property type="evidence" value="ECO:0007669"/>
    <property type="project" value="UniProtKB-UniRule"/>
</dbReference>
<dbReference type="GO" id="GO:0070475">
    <property type="term" value="P:rRNA base methylation"/>
    <property type="evidence" value="ECO:0007669"/>
    <property type="project" value="UniProtKB-UniRule"/>
</dbReference>
<evidence type="ECO:0000256" key="2">
    <source>
        <dbReference type="ARBA" id="ARBA00007544"/>
    </source>
</evidence>
<evidence type="ECO:0000256" key="3">
    <source>
        <dbReference type="ARBA" id="ARBA00022485"/>
    </source>
</evidence>
<comment type="similarity">
    <text evidence="2 14">Belongs to the radical SAM superfamily. RlmN family.</text>
</comment>
<evidence type="ECO:0000259" key="15">
    <source>
        <dbReference type="PROSITE" id="PS51918"/>
    </source>
</evidence>
<evidence type="ECO:0000256" key="12">
    <source>
        <dbReference type="ARBA" id="ARBA00023014"/>
    </source>
</evidence>
<dbReference type="InterPro" id="IPR007197">
    <property type="entry name" value="rSAM"/>
</dbReference>
<keyword evidence="7 14" id="KW-0808">Transferase</keyword>
<dbReference type="EMBL" id="AY281352">
    <property type="protein sequence ID" value="AAP58494.1"/>
    <property type="molecule type" value="Genomic_DNA"/>
</dbReference>
<evidence type="ECO:0000256" key="10">
    <source>
        <dbReference type="ARBA" id="ARBA00022723"/>
    </source>
</evidence>
<dbReference type="GO" id="GO:0070040">
    <property type="term" value="F:rRNA (adenine(2503)-C2-)-methyltransferase activity"/>
    <property type="evidence" value="ECO:0007669"/>
    <property type="project" value="UniProtKB-UniRule"/>
</dbReference>
<dbReference type="AlphaFoldDB" id="Q7X370"/>
<evidence type="ECO:0000313" key="16">
    <source>
        <dbReference type="EMBL" id="AAP58494.1"/>
    </source>
</evidence>
<dbReference type="PIRSF" id="PIRSF006004">
    <property type="entry name" value="CHP00048"/>
    <property type="match status" value="1"/>
</dbReference>
<evidence type="ECO:0000256" key="1">
    <source>
        <dbReference type="ARBA" id="ARBA00004496"/>
    </source>
</evidence>
<protein>
    <recommendedName>
        <fullName evidence="14">Probable dual-specificity RNA methyltransferase RlmN</fullName>
        <ecNumber evidence="14">2.1.1.192</ecNumber>
    </recommendedName>
    <alternativeName>
        <fullName evidence="14">23S rRNA (adenine(2503)-C(2))-methyltransferase</fullName>
    </alternativeName>
    <alternativeName>
        <fullName evidence="14">23S rRNA m2A2503 methyltransferase</fullName>
    </alternativeName>
    <alternativeName>
        <fullName evidence="14">Ribosomal RNA large subunit methyltransferase N</fullName>
    </alternativeName>
    <alternativeName>
        <fullName evidence="14">tRNA (adenine(37)-C(2))-methyltransferase</fullName>
    </alternativeName>
    <alternativeName>
        <fullName evidence="14">tRNA m2A37 methyltransferase</fullName>
    </alternativeName>
</protein>
<evidence type="ECO:0000256" key="5">
    <source>
        <dbReference type="ARBA" id="ARBA00022552"/>
    </source>
</evidence>
<dbReference type="PANTHER" id="PTHR30544:SF5">
    <property type="entry name" value="RADICAL SAM CORE DOMAIN-CONTAINING PROTEIN"/>
    <property type="match status" value="1"/>
</dbReference>
<evidence type="ECO:0000256" key="6">
    <source>
        <dbReference type="ARBA" id="ARBA00022603"/>
    </source>
</evidence>
<dbReference type="NCBIfam" id="TIGR00048">
    <property type="entry name" value="rRNA_mod_RlmN"/>
    <property type="match status" value="1"/>
</dbReference>
<dbReference type="GO" id="GO:0002935">
    <property type="term" value="F:tRNA (adenine(37)-C2)-methyltransferase activity"/>
    <property type="evidence" value="ECO:0007669"/>
    <property type="project" value="UniProtKB-UniRule"/>
</dbReference>
<dbReference type="CDD" id="cd01335">
    <property type="entry name" value="Radical_SAM"/>
    <property type="match status" value="1"/>
</dbReference>
<accession>Q7X370</accession>
<feature type="binding site" evidence="14">
    <location>
        <position position="172"/>
    </location>
    <ligand>
        <name>[4Fe-4S] cluster</name>
        <dbReference type="ChEBI" id="CHEBI:49883"/>
        <note>4Fe-4S-S-AdoMet</note>
    </ligand>
</feature>
<organism evidence="16">
    <name type="scientific">uncultured Acidobacteriota bacterium</name>
    <dbReference type="NCBI Taxonomy" id="171953"/>
    <lineage>
        <taxon>Bacteria</taxon>
        <taxon>Pseudomonadati</taxon>
        <taxon>Acidobacteriota</taxon>
        <taxon>environmental samples</taxon>
    </lineage>
</organism>
<dbReference type="EC" id="2.1.1.192" evidence="14"/>
<feature type="binding site" evidence="14">
    <location>
        <begin position="217"/>
        <end position="218"/>
    </location>
    <ligand>
        <name>S-adenosyl-L-methionine</name>
        <dbReference type="ChEBI" id="CHEBI:59789"/>
    </ligand>
</feature>
<keyword evidence="12 14" id="KW-0411">Iron-sulfur</keyword>
<feature type="binding site" evidence="14">
    <location>
        <position position="168"/>
    </location>
    <ligand>
        <name>[4Fe-4S] cluster</name>
        <dbReference type="ChEBI" id="CHEBI:49883"/>
        <note>4Fe-4S-S-AdoMet</note>
    </ligand>
</feature>
<dbReference type="GO" id="GO:0030488">
    <property type="term" value="P:tRNA methylation"/>
    <property type="evidence" value="ECO:0007669"/>
    <property type="project" value="UniProtKB-UniRule"/>
</dbReference>
<dbReference type="InterPro" id="IPR004383">
    <property type="entry name" value="rRNA_lsu_MTrfase_RlmN/Cfr"/>
</dbReference>
<dbReference type="SFLD" id="SFLDG01062">
    <property type="entry name" value="methyltransferase_(Class_A)"/>
    <property type="match status" value="1"/>
</dbReference>
<evidence type="ECO:0000256" key="13">
    <source>
        <dbReference type="ARBA" id="ARBA00023157"/>
    </source>
</evidence>
<keyword evidence="10 14" id="KW-0479">Metal-binding</keyword>
<keyword evidence="11 14" id="KW-0408">Iron</keyword>
<keyword evidence="3 14" id="KW-0004">4Fe-4S</keyword>
<dbReference type="GO" id="GO:0005737">
    <property type="term" value="C:cytoplasm"/>
    <property type="evidence" value="ECO:0007669"/>
    <property type="project" value="UniProtKB-SubCell"/>
</dbReference>
<feature type="domain" description="Radical SAM core" evidence="15">
    <location>
        <begin position="154"/>
        <end position="386"/>
    </location>
</feature>
<keyword evidence="4 14" id="KW-0963">Cytoplasm</keyword>
<reference evidence="16" key="1">
    <citation type="journal article" date="2003" name="Mol. Microbiol.">
        <title>Acidobacteria form a coherent but highly diverse group within the bacterial domain: evidence from environmental genomics.</title>
        <authorList>
            <person name="Quaiser A."/>
            <person name="Ochsenreiter T."/>
            <person name="Lanz C."/>
            <person name="Schuster S.C."/>
            <person name="Treusch A.H."/>
            <person name="Eck J."/>
            <person name="Schleper C."/>
        </authorList>
    </citation>
    <scope>NUCLEOTIDE SEQUENCE</scope>
</reference>
<evidence type="ECO:0000256" key="7">
    <source>
        <dbReference type="ARBA" id="ARBA00022679"/>
    </source>
</evidence>
<dbReference type="Pfam" id="PF04055">
    <property type="entry name" value="Radical_SAM"/>
    <property type="match status" value="1"/>
</dbReference>
<evidence type="ECO:0000256" key="4">
    <source>
        <dbReference type="ARBA" id="ARBA00022490"/>
    </source>
</evidence>
<feature type="binding site" evidence="14">
    <location>
        <begin position="272"/>
        <end position="274"/>
    </location>
    <ligand>
        <name>S-adenosyl-L-methionine</name>
        <dbReference type="ChEBI" id="CHEBI:59789"/>
    </ligand>
</feature>
<dbReference type="Gene3D" id="1.10.150.530">
    <property type="match status" value="1"/>
</dbReference>
<dbReference type="PROSITE" id="PS51918">
    <property type="entry name" value="RADICAL_SAM"/>
    <property type="match status" value="1"/>
</dbReference>
<keyword evidence="6 14" id="KW-0489">Methyltransferase</keyword>
<dbReference type="HAMAP" id="MF_01849">
    <property type="entry name" value="RNA_methyltr_RlmN"/>
    <property type="match status" value="1"/>
</dbReference>
<feature type="active site" description="S-methylcysteine intermediate" evidence="14">
    <location>
        <position position="391"/>
    </location>
</feature>
<evidence type="ECO:0000256" key="8">
    <source>
        <dbReference type="ARBA" id="ARBA00022691"/>
    </source>
</evidence>
<dbReference type="Gene3D" id="3.20.20.70">
    <property type="entry name" value="Aldolase class I"/>
    <property type="match status" value="1"/>
</dbReference>
<feature type="binding site" evidence="14">
    <location>
        <position position="175"/>
    </location>
    <ligand>
        <name>[4Fe-4S] cluster</name>
        <dbReference type="ChEBI" id="CHEBI:49883"/>
        <note>4Fe-4S-S-AdoMet</note>
    </ligand>
</feature>
<evidence type="ECO:0000256" key="9">
    <source>
        <dbReference type="ARBA" id="ARBA00022694"/>
    </source>
</evidence>
<evidence type="ECO:0000256" key="11">
    <source>
        <dbReference type="ARBA" id="ARBA00023004"/>
    </source>
</evidence>
<keyword evidence="8 14" id="KW-0949">S-adenosyl-L-methionine</keyword>
<dbReference type="SUPFAM" id="SSF102114">
    <property type="entry name" value="Radical SAM enzymes"/>
    <property type="match status" value="1"/>
</dbReference>